<dbReference type="InterPro" id="IPR020287">
    <property type="entry name" value="Tail_sheath_C"/>
</dbReference>
<dbReference type="Pfam" id="PF17482">
    <property type="entry name" value="Phage_sheath_1C"/>
    <property type="match status" value="1"/>
</dbReference>
<evidence type="ECO:0000256" key="1">
    <source>
        <dbReference type="ARBA" id="ARBA00008005"/>
    </source>
</evidence>
<proteinExistence type="inferred from homology"/>
<organism evidence="5 6">
    <name type="scientific">Phormidesmis priestleyi</name>
    <dbReference type="NCBI Taxonomy" id="268141"/>
    <lineage>
        <taxon>Bacteria</taxon>
        <taxon>Bacillati</taxon>
        <taxon>Cyanobacteriota</taxon>
        <taxon>Cyanophyceae</taxon>
        <taxon>Leptolyngbyales</taxon>
        <taxon>Leptolyngbyaceae</taxon>
        <taxon>Phormidesmis</taxon>
    </lineage>
</organism>
<protein>
    <submittedName>
        <fullName evidence="5">Phage tail protein</fullName>
    </submittedName>
</protein>
<evidence type="ECO:0000313" key="6">
    <source>
        <dbReference type="Proteomes" id="UP000249794"/>
    </source>
</evidence>
<reference evidence="6" key="1">
    <citation type="submission" date="2018-04" db="EMBL/GenBank/DDBJ databases">
        <authorList>
            <person name="Cornet L."/>
        </authorList>
    </citation>
    <scope>NUCLEOTIDE SEQUENCE [LARGE SCALE GENOMIC DNA]</scope>
</reference>
<reference evidence="5 6" key="2">
    <citation type="submission" date="2018-06" db="EMBL/GenBank/DDBJ databases">
        <title>Metagenomic assembly of (sub)arctic Cyanobacteria and their associated microbiome from non-axenic cultures.</title>
        <authorList>
            <person name="Baurain D."/>
        </authorList>
    </citation>
    <scope>NUCLEOTIDE SEQUENCE [LARGE SCALE GENOMIC DNA]</scope>
    <source>
        <strain evidence="5">ULC027bin1</strain>
    </source>
</reference>
<dbReference type="Pfam" id="PF04984">
    <property type="entry name" value="Phage_sheath_1"/>
    <property type="match status" value="1"/>
</dbReference>
<evidence type="ECO:0000259" key="4">
    <source>
        <dbReference type="Pfam" id="PF17482"/>
    </source>
</evidence>
<feature type="compositionally biased region" description="Gly residues" evidence="2">
    <location>
        <begin position="211"/>
        <end position="225"/>
    </location>
</feature>
<dbReference type="Proteomes" id="UP000249794">
    <property type="component" value="Unassembled WGS sequence"/>
</dbReference>
<dbReference type="EMBL" id="QBMP01000145">
    <property type="protein sequence ID" value="PZO52633.1"/>
    <property type="molecule type" value="Genomic_DNA"/>
</dbReference>
<evidence type="ECO:0000256" key="2">
    <source>
        <dbReference type="SAM" id="MobiDB-lite"/>
    </source>
</evidence>
<accession>A0A2W4X5P0</accession>
<dbReference type="InterPro" id="IPR035089">
    <property type="entry name" value="Phage_sheath_subtilisin"/>
</dbReference>
<evidence type="ECO:0000313" key="5">
    <source>
        <dbReference type="EMBL" id="PZO52633.1"/>
    </source>
</evidence>
<dbReference type="Gene3D" id="3.40.50.11780">
    <property type="match status" value="2"/>
</dbReference>
<feature type="compositionally biased region" description="Low complexity" evidence="2">
    <location>
        <begin position="226"/>
        <end position="243"/>
    </location>
</feature>
<comment type="similarity">
    <text evidence="1">Belongs to the myoviridae tail sheath protein family.</text>
</comment>
<feature type="compositionally biased region" description="Low complexity" evidence="2">
    <location>
        <begin position="197"/>
        <end position="210"/>
    </location>
</feature>
<dbReference type="PANTHER" id="PTHR35861">
    <property type="match status" value="1"/>
</dbReference>
<comment type="caution">
    <text evidence="5">The sequence shown here is derived from an EMBL/GenBank/DDBJ whole genome shotgun (WGS) entry which is preliminary data.</text>
</comment>
<dbReference type="AlphaFoldDB" id="A0A2W4X5P0"/>
<feature type="domain" description="Tail sheath protein C-terminal" evidence="4">
    <location>
        <begin position="452"/>
        <end position="555"/>
    </location>
</feature>
<feature type="domain" description="Tail sheath protein subtilisin-like" evidence="3">
    <location>
        <begin position="282"/>
        <end position="443"/>
    </location>
</feature>
<name>A0A2W4X5P0_9CYAN</name>
<gene>
    <name evidence="5" type="ORF">DCF15_13605</name>
</gene>
<sequence>MPTQVSYPGVYIEEIPSGVRTITGVATSITAFLGRTFRGTVDEPILISNFGNFEREFGGLHFDYPLTYAVKDFFLNGGSQALIVRLFKAPEGIEGRASLTGDGANLEAMTPGTWGNFLEAKKDTEGITETTFPDILKRYRLENKGLAVSDFFNLSITDKSSGRIERFLNLSAKPEAGVRYIETVLAQGSQLVRFKQSTSSGATGSSETGSGEAGGSPSGTTGTGGTTSPTGTEGTTSSTGASPDLGGKDSAALDQPAYLGGESDGFESKKKGLYALAKADLFNLLCIPPDTSEGDTDVAIYDAALSYCQKRRAMLIVDPPSGWKNSSDLVSDAQAKLSDLGLTGERARNGAIFYPRVMKADTTREGEVRSFVPCGLIAGIMARTDATRGVWKAPAGLDASLSGVHGLEVSLIDQENGTLNQLGINCLRSFPVNGRVVWGARTLRGADQLADEYKYIPVRRLVLFIEESLYRGTQWAVFEPNDEPLWSQLRLNIGAFMNGLFRQGAFQGRTPQEAYFVKCDQETTTQNEINLGIVNAVVGFAPLKPAEFVVIKIQQIAGQIAV</sequence>
<dbReference type="PANTHER" id="PTHR35861:SF1">
    <property type="entry name" value="PHAGE TAIL SHEATH PROTEIN"/>
    <property type="match status" value="1"/>
</dbReference>
<feature type="region of interest" description="Disordered" evidence="2">
    <location>
        <begin position="195"/>
        <end position="256"/>
    </location>
</feature>
<dbReference type="InterPro" id="IPR052042">
    <property type="entry name" value="Tail_sheath_structural"/>
</dbReference>
<evidence type="ECO:0000259" key="3">
    <source>
        <dbReference type="Pfam" id="PF04984"/>
    </source>
</evidence>